<comment type="cofactor">
    <cofactor evidence="1">
        <name>FAD</name>
        <dbReference type="ChEBI" id="CHEBI:57692"/>
    </cofactor>
</comment>
<comment type="similarity">
    <text evidence="2">Belongs to the GMC oxidoreductase family.</text>
</comment>
<dbReference type="Pfam" id="PF05199">
    <property type="entry name" value="GMC_oxred_C"/>
    <property type="match status" value="1"/>
</dbReference>
<dbReference type="PROSITE" id="PS00624">
    <property type="entry name" value="GMC_OXRED_2"/>
    <property type="match status" value="1"/>
</dbReference>
<dbReference type="GO" id="GO:0050660">
    <property type="term" value="F:flavin adenine dinucleotide binding"/>
    <property type="evidence" value="ECO:0007669"/>
    <property type="project" value="InterPro"/>
</dbReference>
<keyword evidence="3" id="KW-0285">Flavoprotein</keyword>
<dbReference type="Gene3D" id="3.30.560.10">
    <property type="entry name" value="Glucose Oxidase, domain 3"/>
    <property type="match status" value="1"/>
</dbReference>
<dbReference type="PANTHER" id="PTHR11552">
    <property type="entry name" value="GLUCOSE-METHANOL-CHOLINE GMC OXIDOREDUCTASE"/>
    <property type="match status" value="1"/>
</dbReference>
<feature type="domain" description="Glucose-methanol-choline oxidoreductase N-terminal" evidence="7">
    <location>
        <begin position="593"/>
        <end position="607"/>
    </location>
</feature>
<evidence type="ECO:0000256" key="2">
    <source>
        <dbReference type="ARBA" id="ARBA00010790"/>
    </source>
</evidence>
<feature type="region of interest" description="Disordered" evidence="5">
    <location>
        <begin position="1"/>
        <end position="58"/>
    </location>
</feature>
<evidence type="ECO:0000313" key="9">
    <source>
        <dbReference type="Proteomes" id="UP000613580"/>
    </source>
</evidence>
<keyword evidence="6" id="KW-1133">Transmembrane helix</keyword>
<dbReference type="OrthoDB" id="269227at2759"/>
<dbReference type="InterPro" id="IPR007867">
    <property type="entry name" value="GMC_OxRtase_C"/>
</dbReference>
<dbReference type="Gene3D" id="3.50.50.60">
    <property type="entry name" value="FAD/NAD(P)-binding domain"/>
    <property type="match status" value="1"/>
</dbReference>
<keyword evidence="9" id="KW-1185">Reference proteome</keyword>
<feature type="transmembrane region" description="Helical" evidence="6">
    <location>
        <begin position="186"/>
        <end position="206"/>
    </location>
</feature>
<sequence>MEDTGSSSVEPHAQAAVAGGDAQDSEALRRTQAGLKRPSESDSGLPIGQHTLGPPRVALATPRMIAPLRRRRRKRSWLPFKIYPAALGRVLDHPARFYREEFAWILEDPRMSIGSDPNHFGIAATTPFGGGPDEREDLRREWRAFVESSVKGWNWYSRVEAAFVAFVFVAIQTADANDLGTYSISYLALGASSAALATCQLLVYYFDDNVSQSLHYAYHFEDRRKKILRVWWRPSLDNLLLFAYWNHFWCTVLTTIAFCYSFIQTTSGSILITENVVYVSWGARGIMIFIGILTAFHLTAIHFELSGRMGKVYVNPESLEGKDYDFIVVGAGNAGGVVAARLAENPTFKVLVIEAGLSDKAEDSEALRIPLLAGRTVGTPFDWNYTTTPQPGLDGRAIPFPRGFVVGGCSNTNTLVYIRGPAEDFDRIAKVSGDSGWSWANMGLYRQKNERHVRPWNNRDDTADFDPTAHGYGPLQTSLPAGPNELDRRVIETTKQFPELFPFKKDLNSGDCLGVGWLHKTIGDGARSSSSTAFLHPALQARDNIDLLIHTQVTRLLPNEPGSLDIRTVELAQTKDGPTCTLTARKEVILCAGAIGTPQILQLSGIGPEDVLRRAGVPQILDLPDVGQHLQDQLILFYQWRVNEPTLSSFLRDPANVGAAMAEYAASKTGFAAGAPFYNTIAFLRAPADELVGVNDPAAGPNSAHFVLSFINTFLPNPGQPAPAEGEWISIAVVLESPMSSGSVNIKTASAFDHPDIDPGYLSSKHPFDMTTMITAFKTIQKFFSAPAWEGYFVGPADEVAPLTSDAAIESFVRKYATTIKHPVATARISRAGEAGGGVVGADLLVKNVQGLRVVDASVMPFASAGFPQAQVYMIAERAAAMVREKWD</sequence>
<dbReference type="Proteomes" id="UP000613580">
    <property type="component" value="Unassembled WGS sequence"/>
</dbReference>
<dbReference type="InterPro" id="IPR012132">
    <property type="entry name" value="GMC_OxRdtase"/>
</dbReference>
<dbReference type="AlphaFoldDB" id="A0A8H6SAF7"/>
<gene>
    <name evidence="8" type="ORF">HMN09_01155100</name>
</gene>
<dbReference type="SUPFAM" id="SSF54373">
    <property type="entry name" value="FAD-linked reductases, C-terminal domain"/>
    <property type="match status" value="1"/>
</dbReference>
<protein>
    <submittedName>
        <fullName evidence="8">Aryl-alcohol oxidase-like protein</fullName>
    </submittedName>
</protein>
<evidence type="ECO:0000256" key="6">
    <source>
        <dbReference type="SAM" id="Phobius"/>
    </source>
</evidence>
<evidence type="ECO:0000313" key="8">
    <source>
        <dbReference type="EMBL" id="KAF7294265.1"/>
    </source>
</evidence>
<dbReference type="GO" id="GO:0016614">
    <property type="term" value="F:oxidoreductase activity, acting on CH-OH group of donors"/>
    <property type="evidence" value="ECO:0007669"/>
    <property type="project" value="InterPro"/>
</dbReference>
<keyword evidence="6" id="KW-0472">Membrane</keyword>
<dbReference type="Pfam" id="PF00732">
    <property type="entry name" value="GMC_oxred_N"/>
    <property type="match status" value="1"/>
</dbReference>
<keyword evidence="6" id="KW-0812">Transmembrane</keyword>
<organism evidence="8 9">
    <name type="scientific">Mycena chlorophos</name>
    <name type="common">Agaric fungus</name>
    <name type="synonym">Agaricus chlorophos</name>
    <dbReference type="NCBI Taxonomy" id="658473"/>
    <lineage>
        <taxon>Eukaryota</taxon>
        <taxon>Fungi</taxon>
        <taxon>Dikarya</taxon>
        <taxon>Basidiomycota</taxon>
        <taxon>Agaricomycotina</taxon>
        <taxon>Agaricomycetes</taxon>
        <taxon>Agaricomycetidae</taxon>
        <taxon>Agaricales</taxon>
        <taxon>Marasmiineae</taxon>
        <taxon>Mycenaceae</taxon>
        <taxon>Mycena</taxon>
    </lineage>
</organism>
<dbReference type="PANTHER" id="PTHR11552:SF147">
    <property type="entry name" value="CHOLINE DEHYDROGENASE, MITOCHONDRIAL"/>
    <property type="match status" value="1"/>
</dbReference>
<reference evidence="8" key="1">
    <citation type="submission" date="2020-05" db="EMBL/GenBank/DDBJ databases">
        <title>Mycena genomes resolve the evolution of fungal bioluminescence.</title>
        <authorList>
            <person name="Tsai I.J."/>
        </authorList>
    </citation>
    <scope>NUCLEOTIDE SEQUENCE</scope>
    <source>
        <strain evidence="8">110903Hualien_Pintung</strain>
    </source>
</reference>
<feature type="transmembrane region" description="Helical" evidence="6">
    <location>
        <begin position="283"/>
        <end position="303"/>
    </location>
</feature>
<proteinExistence type="inferred from homology"/>
<evidence type="ECO:0000256" key="5">
    <source>
        <dbReference type="SAM" id="MobiDB-lite"/>
    </source>
</evidence>
<name>A0A8H6SAF7_MYCCL</name>
<accession>A0A8H6SAF7</accession>
<feature type="compositionally biased region" description="Low complexity" evidence="5">
    <location>
        <begin position="13"/>
        <end position="22"/>
    </location>
</feature>
<evidence type="ECO:0000259" key="7">
    <source>
        <dbReference type="PROSITE" id="PS00624"/>
    </source>
</evidence>
<dbReference type="SUPFAM" id="SSF51905">
    <property type="entry name" value="FAD/NAD(P)-binding domain"/>
    <property type="match status" value="1"/>
</dbReference>
<evidence type="ECO:0000256" key="4">
    <source>
        <dbReference type="ARBA" id="ARBA00022827"/>
    </source>
</evidence>
<evidence type="ECO:0000256" key="1">
    <source>
        <dbReference type="ARBA" id="ARBA00001974"/>
    </source>
</evidence>
<dbReference type="InterPro" id="IPR000172">
    <property type="entry name" value="GMC_OxRdtase_N"/>
</dbReference>
<feature type="transmembrane region" description="Helical" evidence="6">
    <location>
        <begin position="239"/>
        <end position="263"/>
    </location>
</feature>
<evidence type="ECO:0000256" key="3">
    <source>
        <dbReference type="ARBA" id="ARBA00022630"/>
    </source>
</evidence>
<dbReference type="InterPro" id="IPR036188">
    <property type="entry name" value="FAD/NAD-bd_sf"/>
</dbReference>
<comment type="caution">
    <text evidence="8">The sequence shown here is derived from an EMBL/GenBank/DDBJ whole genome shotgun (WGS) entry which is preliminary data.</text>
</comment>
<keyword evidence="4" id="KW-0274">FAD</keyword>
<dbReference type="EMBL" id="JACAZE010000019">
    <property type="protein sequence ID" value="KAF7294265.1"/>
    <property type="molecule type" value="Genomic_DNA"/>
</dbReference>